<evidence type="ECO:0000313" key="2">
    <source>
        <dbReference type="EMBL" id="TCC96521.1"/>
    </source>
</evidence>
<sequence>MEPIEDDFFARLKAVIQQERVPYRAGAWESFKNQEKQTKRALLFPMISAAAVIVMCCMIYFWPQADHFVEVKQKITSLRTGQSATGAAQPKRAQAITKKIVLKKNRRPPYQIKKEAVTQTPGTVAERLAASIGSGYAEANEIAQDVKEKVKQGTRNNNNKPYNPIANERPNLAMRFDQGSSWKISAALNNSYNAADRLTFGVAAAVDVHITKRIALTSGIGYNQLASKKTSDNSMMGAADMEKTLASVYTSVSGIDIPLEIKYSLNKNTAIGFGLSAMAVLKQHQTRNYIDTKIVVSSYTDEQGEVRTESRTVVENTKETVRNDDLSANDYLGFYNLSIGRHQKISNKQYITIEPFVKLPMHSFSSEKVKLISGGIRLKVDL</sequence>
<accession>A0A4R0N8Q4</accession>
<feature type="transmembrane region" description="Helical" evidence="1">
    <location>
        <begin position="41"/>
        <end position="62"/>
    </location>
</feature>
<dbReference type="EMBL" id="SJSM01000005">
    <property type="protein sequence ID" value="TCC96521.1"/>
    <property type="molecule type" value="Genomic_DNA"/>
</dbReference>
<protein>
    <submittedName>
        <fullName evidence="3">PorT family protein</fullName>
    </submittedName>
</protein>
<evidence type="ECO:0000256" key="1">
    <source>
        <dbReference type="SAM" id="Phobius"/>
    </source>
</evidence>
<evidence type="ECO:0000313" key="4">
    <source>
        <dbReference type="Proteomes" id="UP000291117"/>
    </source>
</evidence>
<comment type="caution">
    <text evidence="2">The sequence shown here is derived from an EMBL/GenBank/DDBJ whole genome shotgun (WGS) entry which is preliminary data.</text>
</comment>
<name>A0A4R0N8Q4_9SPHI</name>
<dbReference type="EMBL" id="SWDX01000010">
    <property type="protein sequence ID" value="TKC57170.1"/>
    <property type="molecule type" value="Genomic_DNA"/>
</dbReference>
<keyword evidence="1" id="KW-1133">Transmembrane helix</keyword>
<reference evidence="2 4" key="1">
    <citation type="submission" date="2019-02" db="EMBL/GenBank/DDBJ databases">
        <title>Pedobacter sp. RP-3-8 sp. nov., isolated from Arctic soil.</title>
        <authorList>
            <person name="Dahal R.H."/>
        </authorList>
    </citation>
    <scope>NUCLEOTIDE SEQUENCE [LARGE SCALE GENOMIC DNA]</scope>
    <source>
        <strain evidence="2 4">RP-3-8</strain>
    </source>
</reference>
<dbReference type="OrthoDB" id="1419682at2"/>
<organism evidence="2 4">
    <name type="scientific">Pedobacter hiemivivus</name>
    <dbReference type="NCBI Taxonomy" id="2530454"/>
    <lineage>
        <taxon>Bacteria</taxon>
        <taxon>Pseudomonadati</taxon>
        <taxon>Bacteroidota</taxon>
        <taxon>Sphingobacteriia</taxon>
        <taxon>Sphingobacteriales</taxon>
        <taxon>Sphingobacteriaceae</taxon>
        <taxon>Pedobacter</taxon>
    </lineage>
</organism>
<dbReference type="RefSeq" id="WP_131608818.1">
    <property type="nucleotide sequence ID" value="NZ_SJSM01000005.1"/>
</dbReference>
<accession>A0A4U1G3K4</accession>
<keyword evidence="1" id="KW-0812">Transmembrane</keyword>
<dbReference type="Proteomes" id="UP000291117">
    <property type="component" value="Unassembled WGS sequence"/>
</dbReference>
<dbReference type="AlphaFoldDB" id="A0A4R0N8Q4"/>
<gene>
    <name evidence="2" type="ORF">EZ444_11105</name>
    <name evidence="3" type="ORF">FBD94_21310</name>
</gene>
<dbReference type="Proteomes" id="UP000309594">
    <property type="component" value="Unassembled WGS sequence"/>
</dbReference>
<keyword evidence="4" id="KW-1185">Reference proteome</keyword>
<keyword evidence="1" id="KW-0472">Membrane</keyword>
<reference evidence="3 5" key="2">
    <citation type="submission" date="2019-04" db="EMBL/GenBank/DDBJ databases">
        <title>Pedobacter sp. RP-1-16 sp. nov., isolated from Arctic soil.</title>
        <authorList>
            <person name="Dahal R.H."/>
            <person name="Kim D.-U."/>
        </authorList>
    </citation>
    <scope>NUCLEOTIDE SEQUENCE [LARGE SCALE GENOMIC DNA]</scope>
    <source>
        <strain evidence="3 5">RP-1-16</strain>
    </source>
</reference>
<evidence type="ECO:0000313" key="3">
    <source>
        <dbReference type="EMBL" id="TKC57170.1"/>
    </source>
</evidence>
<evidence type="ECO:0000313" key="5">
    <source>
        <dbReference type="Proteomes" id="UP000309594"/>
    </source>
</evidence>
<proteinExistence type="predicted"/>